<dbReference type="EMBL" id="QKTW01000027">
    <property type="protein sequence ID" value="PZF71005.1"/>
    <property type="molecule type" value="Genomic_DNA"/>
</dbReference>
<keyword evidence="2" id="KW-1185">Reference proteome</keyword>
<accession>A0A2W2A6T3</accession>
<evidence type="ECO:0000313" key="2">
    <source>
        <dbReference type="Proteomes" id="UP000248745"/>
    </source>
</evidence>
<comment type="caution">
    <text evidence="1">The sequence shown here is derived from an EMBL/GenBank/DDBJ whole genome shotgun (WGS) entry which is preliminary data.</text>
</comment>
<proteinExistence type="predicted"/>
<evidence type="ECO:0008006" key="3">
    <source>
        <dbReference type="Google" id="ProtNLM"/>
    </source>
</evidence>
<dbReference type="AlphaFoldDB" id="A0A2W2A6T3"/>
<organism evidence="1 2">
    <name type="scientific">Taibaiella soli</name>
    <dbReference type="NCBI Taxonomy" id="1649169"/>
    <lineage>
        <taxon>Bacteria</taxon>
        <taxon>Pseudomonadati</taxon>
        <taxon>Bacteroidota</taxon>
        <taxon>Chitinophagia</taxon>
        <taxon>Chitinophagales</taxon>
        <taxon>Chitinophagaceae</taxon>
        <taxon>Taibaiella</taxon>
    </lineage>
</organism>
<name>A0A2W2A6T3_9BACT</name>
<dbReference type="Proteomes" id="UP000248745">
    <property type="component" value="Unassembled WGS sequence"/>
</dbReference>
<evidence type="ECO:0000313" key="1">
    <source>
        <dbReference type="EMBL" id="PZF71005.1"/>
    </source>
</evidence>
<gene>
    <name evidence="1" type="ORF">DN068_20085</name>
</gene>
<reference evidence="1 2" key="1">
    <citation type="submission" date="2018-06" db="EMBL/GenBank/DDBJ databases">
        <title>Mucibacter soli gen. nov., sp. nov., a new member of the family Chitinophagaceae producing mucin.</title>
        <authorList>
            <person name="Kim M.-K."/>
            <person name="Park S."/>
            <person name="Kim T.-S."/>
            <person name="Joung Y."/>
            <person name="Han J.-H."/>
            <person name="Kim S.B."/>
        </authorList>
    </citation>
    <scope>NUCLEOTIDE SEQUENCE [LARGE SCALE GENOMIC DNA]</scope>
    <source>
        <strain evidence="1 2">R1-15</strain>
    </source>
</reference>
<sequence>MVFASCGDQKRDLITRKWQAISLENETLDKDMAEKQQFMDTVGQHTTPEMNMALYGVPNTDTIKTILRAQMDEAKMVQQYTLEHTIFEFRPDKVAVLSFGSNPDSANWYFDDEGALILDDMAMKGAGDKTKMDIVTLNDTLLKLKYTEDGITSTATFKPMKK</sequence>
<protein>
    <recommendedName>
        <fullName evidence="3">Lipocalin-like domain-containing protein</fullName>
    </recommendedName>
</protein>